<feature type="compositionally biased region" description="Low complexity" evidence="5">
    <location>
        <begin position="842"/>
        <end position="852"/>
    </location>
</feature>
<sequence length="1825" mass="204333">MASKEEDAETLRGALNAVDAEKRNVELESTLASLTETNQSLQSELEKERAEKQKLAVLKADAERSKIEAVEKFEDLSHSERRLREREQSNLQTLAQQRESLNDTQQKLNKERQTVMQKSFEVEKLSNLVRSLTNKEQNLSHELEDSNSKMRSLNNQINHLQEMYDNLREDSNTERTKLLEKINHLQSEKKQLQEKVDEKEKELEHARIRVIEVENSLGELTRSKDQMELNLGSTQKAFKDLQALYDAHTTSTRSKFSSYETKIDQITKEKEALSKQNKDLEDQLAQERELRKVNFNQTTAATTEDASGGQGRPVSNLLRLIQDYQNLNRRPEAIFEDYFELKDKYENAVKSNSNLNGMIEQLSRKQREKENEFSRLYRELTSTGHKNTKLEASIKDQQKAFQQLTDANTKLQSDYSALQRDNASLTASLNDTTYQLQHLLSVIQKRSEPVPAGLKESARLLQDANIEPNLPHNDLVYDNVAQMQDLNKELSVQVRTLREQLKQAQNEIKSSAIAHTSDDNLQKQALEEAKQLTSDLSAKVAQLQSKIQTTTTECENYRNIVNALGDGDAKAKFEQMKDTQERQRQEMDITLQSYRKETLEEMDKLKEELFSSRASEKRVHSQLTSLEVEKRNLLVKLENLNSHSQRIESQSNSLIRDNAILNERILQSDQALSSIKQEVADYKSRLQVLREENMVLQTRYESLQSSYKDIRDLRDKETSEKGQMASLLDALKTRFDHITTVDKHSAEQSLETVETLSRELQHARDTLAATEKQLNYYKSIDQSELQDKYKESVAEVRFLKNQITEMEQKLSEASKERIIAQTKLASAEEQLKKALSGAENASSTTTTSLSSSCEEHVRLLAEAEDRVRILEDDNNAYQTIIAEKEKLISASAAEHDNLVTKTQASIDKLLKDIEERNEAVRAAQEEAEKSIAEYNALKEQSVASQAELADEKAKLDEKVKQLEATTTSMQQEITTLQQELEVKTNALADVEAKLESESKLAEEQRQANTDLRADVSNLTFEISQYKASIAAAAATEAKLRSDLEHETNERNTAEESWKSKLAELNKQQEQLSQSVSDLVAKYAEWAAANDKHDGPERAGFVATTEDIVKQLRETTTTLRIEKDANELNYRTELNKRRRAESEMEAIQTQVTLLRADIARLRKENKSLLDKSSTDELNDKMQYEAFKTQNQLLMMEISHLREAKQRAMLEQDKMQAQISPLELKVSMLEAELTQVKSENELLEKCQKEWTARSARLLSKYNRVDPAEIESVKAELETKNKELETTRSELETLKTEKSTIASTVEELQARIKSNESDRASLVQKANERGRMAFELKKKLQAANQKLEEVTKNTDANNDAASKAEVAKLTQQKEALETQIKDLNAKSAREKETFETQIKDLTAKLQDNSKQSGDAKEKEAELDKKTEAFATLEKKYAALLMKARKVQLEQKNTKAELDALKASNAGSSDTAAKVAALEAELADLRKQSNEHSVEATRYKAQLSMAQGKANRLQKENEMLKSQKSSSTLSAAAPAFHMGNTTSPASSPRVTAPGSPSVMGSPALANSPAAAVSSPVAPPAQLPATTTNETTAAPAHVAPPAQLPTTPAHVAPEVVASPIVPAVESPAPSSPAPPAPPAPAKSPVLAAKPEPAVVEEPLPSTPEIIPADTEAQITTSTTTETTQETEEAVEAELSMEVDTTTTHIKSDQMTEVTSAAVTDELVEEGDVEKAATQEEQVPVEVQVHIEKPASPVIEEAETADVDATLEHDDAEAISTPIPATEDDANAAAEVENDLNETAEAALPEGKRPREDDEDLSGIESPTKISKTEE</sequence>
<dbReference type="InterPro" id="IPR057974">
    <property type="entry name" value="NUA/TPR/MLP1-2-like_dom"/>
</dbReference>
<evidence type="ECO:0000256" key="2">
    <source>
        <dbReference type="ARBA" id="ARBA00023054"/>
    </source>
</evidence>
<feature type="compositionally biased region" description="Low complexity" evidence="5">
    <location>
        <begin position="1665"/>
        <end position="1678"/>
    </location>
</feature>
<dbReference type="Pfam" id="PF25785">
    <property type="entry name" value="TPR"/>
    <property type="match status" value="1"/>
</dbReference>
<dbReference type="EMBL" id="JAAECE010000013">
    <property type="protein sequence ID" value="KAF1796295.1"/>
    <property type="molecule type" value="Genomic_DNA"/>
</dbReference>
<protein>
    <recommendedName>
        <fullName evidence="6">NUA/TPR/MLP1-2-like domain-containing protein</fullName>
    </recommendedName>
</protein>
<accession>A0A8H4EWQ3</accession>
<comment type="subcellular location">
    <subcellularLocation>
        <location evidence="1">Nucleus</location>
    </subcellularLocation>
</comment>
<feature type="compositionally biased region" description="Low complexity" evidence="5">
    <location>
        <begin position="1578"/>
        <end position="1596"/>
    </location>
</feature>
<feature type="compositionally biased region" description="Low complexity" evidence="5">
    <location>
        <begin position="1557"/>
        <end position="1571"/>
    </location>
</feature>
<feature type="coiled-coil region" evidence="4">
    <location>
        <begin position="1129"/>
        <end position="1170"/>
    </location>
</feature>
<keyword evidence="3" id="KW-0539">Nucleus</keyword>
<feature type="domain" description="NUA/TPR/MLP1-2-like" evidence="6">
    <location>
        <begin position="409"/>
        <end position="504"/>
    </location>
</feature>
<dbReference type="GO" id="GO:0005643">
    <property type="term" value="C:nuclear pore"/>
    <property type="evidence" value="ECO:0007669"/>
    <property type="project" value="TreeGrafter"/>
</dbReference>
<feature type="compositionally biased region" description="Acidic residues" evidence="5">
    <location>
        <begin position="1776"/>
        <end position="1792"/>
    </location>
</feature>
<comment type="caution">
    <text evidence="7">The sequence shown here is derived from an EMBL/GenBank/DDBJ whole genome shotgun (WGS) entry which is preliminary data.</text>
</comment>
<feature type="coiled-coil region" evidence="4">
    <location>
        <begin position="256"/>
        <end position="290"/>
    </location>
</feature>
<dbReference type="Proteomes" id="UP000469890">
    <property type="component" value="Unassembled WGS sequence"/>
</dbReference>
<gene>
    <name evidence="7" type="ORF">FB192DRAFT_1441184</name>
</gene>
<dbReference type="GO" id="GO:0017056">
    <property type="term" value="F:structural constituent of nuclear pore"/>
    <property type="evidence" value="ECO:0007669"/>
    <property type="project" value="TreeGrafter"/>
</dbReference>
<reference evidence="7 8" key="1">
    <citation type="submission" date="2019-09" db="EMBL/GenBank/DDBJ databases">
        <authorList>
            <consortium name="DOE Joint Genome Institute"/>
            <person name="Mondo S.J."/>
            <person name="Navarro-Mendoza M.I."/>
            <person name="Perez-Arques C."/>
            <person name="Panchal S."/>
            <person name="Nicolas F.E."/>
            <person name="Ganguly P."/>
            <person name="Pangilinan J."/>
            <person name="Grigoriev I."/>
            <person name="Heitman J."/>
            <person name="Sanya K."/>
            <person name="Garre V."/>
        </authorList>
    </citation>
    <scope>NUCLEOTIDE SEQUENCE [LARGE SCALE GENOMIC DNA]</scope>
    <source>
        <strain evidence="7 8">MU402</strain>
    </source>
</reference>
<feature type="compositionally biased region" description="Pro residues" evidence="5">
    <location>
        <begin position="1624"/>
        <end position="1636"/>
    </location>
</feature>
<dbReference type="PANTHER" id="PTHR18898:SF2">
    <property type="entry name" value="NUCLEOPROTEIN TPR"/>
    <property type="match status" value="1"/>
</dbReference>
<dbReference type="GO" id="GO:0006406">
    <property type="term" value="P:mRNA export from nucleus"/>
    <property type="evidence" value="ECO:0007669"/>
    <property type="project" value="TreeGrafter"/>
</dbReference>
<feature type="region of interest" description="Disordered" evidence="5">
    <location>
        <begin position="1618"/>
        <end position="1683"/>
    </location>
</feature>
<feature type="coiled-coil region" evidence="4">
    <location>
        <begin position="480"/>
        <end position="597"/>
    </location>
</feature>
<evidence type="ECO:0000256" key="3">
    <source>
        <dbReference type="ARBA" id="ARBA00023242"/>
    </source>
</evidence>
<feature type="coiled-coil region" evidence="4">
    <location>
        <begin position="906"/>
        <end position="1007"/>
    </location>
</feature>
<feature type="region of interest" description="Disordered" evidence="5">
    <location>
        <begin position="1756"/>
        <end position="1825"/>
    </location>
</feature>
<feature type="coiled-coil region" evidence="4">
    <location>
        <begin position="1036"/>
        <end position="1081"/>
    </location>
</feature>
<evidence type="ECO:0000259" key="6">
    <source>
        <dbReference type="Pfam" id="PF25785"/>
    </source>
</evidence>
<name>A0A8H4EWQ3_MUCCL</name>
<feature type="coiled-coil region" evidence="4">
    <location>
        <begin position="345"/>
        <end position="421"/>
    </location>
</feature>
<dbReference type="Gene3D" id="1.10.287.1490">
    <property type="match status" value="1"/>
</dbReference>
<dbReference type="PANTHER" id="PTHR18898">
    <property type="entry name" value="NUCLEOPROTEIN TPR-RELATED"/>
    <property type="match status" value="1"/>
</dbReference>
<feature type="region of interest" description="Disordered" evidence="5">
    <location>
        <begin position="1501"/>
        <end position="1601"/>
    </location>
</feature>
<keyword evidence="2 4" id="KW-0175">Coiled coil</keyword>
<evidence type="ECO:0000256" key="4">
    <source>
        <dbReference type="SAM" id="Coils"/>
    </source>
</evidence>
<feature type="region of interest" description="Disordered" evidence="5">
    <location>
        <begin position="1"/>
        <end position="21"/>
    </location>
</feature>
<feature type="coiled-coil region" evidence="4">
    <location>
        <begin position="623"/>
        <end position="706"/>
    </location>
</feature>
<evidence type="ECO:0000256" key="5">
    <source>
        <dbReference type="SAM" id="MobiDB-lite"/>
    </source>
</evidence>
<feature type="compositionally biased region" description="Polar residues" evidence="5">
    <location>
        <begin position="1535"/>
        <end position="1545"/>
    </location>
</feature>
<feature type="region of interest" description="Disordered" evidence="5">
    <location>
        <begin position="835"/>
        <end position="854"/>
    </location>
</feature>
<evidence type="ECO:0000313" key="7">
    <source>
        <dbReference type="EMBL" id="KAF1796295.1"/>
    </source>
</evidence>
<evidence type="ECO:0000256" key="1">
    <source>
        <dbReference type="ARBA" id="ARBA00004123"/>
    </source>
</evidence>
<proteinExistence type="predicted"/>
<organism evidence="7 8">
    <name type="scientific">Mucor circinelloides f. lusitanicus</name>
    <name type="common">Mucor racemosus var. lusitanicus</name>
    <dbReference type="NCBI Taxonomy" id="29924"/>
    <lineage>
        <taxon>Eukaryota</taxon>
        <taxon>Fungi</taxon>
        <taxon>Fungi incertae sedis</taxon>
        <taxon>Mucoromycota</taxon>
        <taxon>Mucoromycotina</taxon>
        <taxon>Mucoromycetes</taxon>
        <taxon>Mucorales</taxon>
        <taxon>Mucorineae</taxon>
        <taxon>Mucoraceae</taxon>
        <taxon>Mucor</taxon>
    </lineage>
</organism>
<evidence type="ECO:0000313" key="8">
    <source>
        <dbReference type="Proteomes" id="UP000469890"/>
    </source>
</evidence>